<proteinExistence type="predicted"/>
<keyword evidence="2" id="KW-0472">Membrane</keyword>
<dbReference type="EMBL" id="HG673767">
    <property type="protein sequence ID" value="CDJ37575.1"/>
    <property type="molecule type" value="Genomic_DNA"/>
</dbReference>
<feature type="region of interest" description="Disordered" evidence="1">
    <location>
        <begin position="256"/>
        <end position="294"/>
    </location>
</feature>
<evidence type="ECO:0000313" key="4">
    <source>
        <dbReference type="Proteomes" id="UP000030747"/>
    </source>
</evidence>
<keyword evidence="2" id="KW-1133">Transmembrane helix</keyword>
<protein>
    <submittedName>
        <fullName evidence="3">Uncharacterized protein</fullName>
    </submittedName>
</protein>
<organism evidence="3 4">
    <name type="scientific">Eimeria tenella</name>
    <name type="common">Coccidian parasite</name>
    <dbReference type="NCBI Taxonomy" id="5802"/>
    <lineage>
        <taxon>Eukaryota</taxon>
        <taxon>Sar</taxon>
        <taxon>Alveolata</taxon>
        <taxon>Apicomplexa</taxon>
        <taxon>Conoidasida</taxon>
        <taxon>Coccidia</taxon>
        <taxon>Eucoccidiorida</taxon>
        <taxon>Eimeriorina</taxon>
        <taxon>Eimeriidae</taxon>
        <taxon>Eimeria</taxon>
    </lineage>
</organism>
<dbReference type="Proteomes" id="UP000030747">
    <property type="component" value="Unassembled WGS sequence"/>
</dbReference>
<dbReference type="PANTHER" id="PTHR46512">
    <property type="entry name" value="PEPTIDYLPROLYL ISOMERASE"/>
    <property type="match status" value="1"/>
</dbReference>
<feature type="compositionally biased region" description="Polar residues" evidence="1">
    <location>
        <begin position="11"/>
        <end position="32"/>
    </location>
</feature>
<sequence length="673" mass="73374">MVEGNPDRTLRSSGGKTVTLATSRQAGSTVDPSCSAPGDLNETSYTGIDPTVTTGSPAAATAFKPLRFLQLVALTGFLAAAASVIGKSACDFSPGEPLQQLSSVFREKLFQPVPVDDGIVCGFPETGFTHLDLKPDSFGALLKETGKALLLATSGARCDLRIAKTPGGVPVGAAVFFFFSVLLLRALVFGCMLACNGLMLNFHVKCLLVAPSAGSSSVAVFAANFLCSVALSWLFLGEQLSYQFVAVAFDDTTKSHDSDKELCSSSSLPDQQEDLGEKSPHTTPSDDKCSKSTDSVREEGLRAFRAGDWRGATDAWSRGLRTLEYILAKEDEFDDDKKREFVAMHQSYLLNLSLSCLKEGRWSACILYSDKALQNDPNALKALYRKAQAQQELGDFDGALATVNRYLTVSPGSPLALSLRSQLNHLKATHAIKEKKLVKGMFRKLEHDPRSEAVEATAAEAVRSKTSVLGSLGRKLSCWLDVFGLQKRDEHPDIEQNRDAFEKFNAANARAQLNLFEGAGCGPSFDERHKDAVAKALAAMAGERDLDPEKSSNSEDIKRLAHLVDRYQKLHRGDASFIEKLRFHVYLALFGIKQIASKACRSCWRRKRICQKSKGSSDWEEVEPEIARTSGSATLKGDGNSATSSRSIRRKQHCATSEAARRTRKRRNHSIEP</sequence>
<dbReference type="GeneID" id="25254626"/>
<dbReference type="OrthoDB" id="433738at2759"/>
<feature type="compositionally biased region" description="Basic and acidic residues" evidence="1">
    <location>
        <begin position="1"/>
        <end position="10"/>
    </location>
</feature>
<reference evidence="3" key="2">
    <citation type="submission" date="2013-10" db="EMBL/GenBank/DDBJ databases">
        <authorList>
            <person name="Aslett M."/>
        </authorList>
    </citation>
    <scope>NUCLEOTIDE SEQUENCE [LARGE SCALE GENOMIC DNA]</scope>
    <source>
        <strain evidence="3">Houghton</strain>
    </source>
</reference>
<dbReference type="PANTHER" id="PTHR46512:SF9">
    <property type="entry name" value="PEPTIDYLPROLYL ISOMERASE"/>
    <property type="match status" value="1"/>
</dbReference>
<evidence type="ECO:0000256" key="1">
    <source>
        <dbReference type="SAM" id="MobiDB-lite"/>
    </source>
</evidence>
<dbReference type="VEuPathDB" id="ToxoDB:ETH_00027665"/>
<dbReference type="VEuPathDB" id="ToxoDB:ETH2_0845700"/>
<gene>
    <name evidence="3" type="ORF">ETH_00027665</name>
</gene>
<keyword evidence="2" id="KW-0812">Transmembrane</keyword>
<feature type="compositionally biased region" description="Basic residues" evidence="1">
    <location>
        <begin position="662"/>
        <end position="673"/>
    </location>
</feature>
<feature type="region of interest" description="Disordered" evidence="1">
    <location>
        <begin position="620"/>
        <end position="673"/>
    </location>
</feature>
<dbReference type="InterPro" id="IPR050754">
    <property type="entry name" value="FKBP4/5/8-like"/>
</dbReference>
<keyword evidence="4" id="KW-1185">Reference proteome</keyword>
<dbReference type="Gene3D" id="1.25.40.10">
    <property type="entry name" value="Tetratricopeptide repeat domain"/>
    <property type="match status" value="1"/>
</dbReference>
<dbReference type="AlphaFoldDB" id="U6KHR9"/>
<name>U6KHR9_EIMTE</name>
<dbReference type="Pfam" id="PF14559">
    <property type="entry name" value="TPR_19"/>
    <property type="match status" value="1"/>
</dbReference>
<accession>U6KHR9</accession>
<feature type="compositionally biased region" description="Basic and acidic residues" evidence="1">
    <location>
        <begin position="275"/>
        <end position="294"/>
    </location>
</feature>
<dbReference type="SUPFAM" id="SSF48452">
    <property type="entry name" value="TPR-like"/>
    <property type="match status" value="1"/>
</dbReference>
<feature type="region of interest" description="Disordered" evidence="1">
    <location>
        <begin position="1"/>
        <end position="42"/>
    </location>
</feature>
<reference evidence="3" key="1">
    <citation type="submission" date="2013-10" db="EMBL/GenBank/DDBJ databases">
        <title>Genomic analysis of the causative agents of coccidiosis in chickens.</title>
        <authorList>
            <person name="Reid A.J."/>
            <person name="Blake D."/>
            <person name="Billington K."/>
            <person name="Browne H."/>
            <person name="Dunn M."/>
            <person name="Hung S."/>
            <person name="Kawahara F."/>
            <person name="Miranda-Saavedra D."/>
            <person name="Mourier T."/>
            <person name="Nagra H."/>
            <person name="Otto T.D."/>
            <person name="Rawlings N."/>
            <person name="Sanchez A."/>
            <person name="Sanders M."/>
            <person name="Subramaniam C."/>
            <person name="Tay Y."/>
            <person name="Dear P."/>
            <person name="Doerig C."/>
            <person name="Gruber A."/>
            <person name="Parkinson J."/>
            <person name="Shirley M."/>
            <person name="Wan K.L."/>
            <person name="Berriman M."/>
            <person name="Tomley F."/>
            <person name="Pain A."/>
        </authorList>
    </citation>
    <scope>NUCLEOTIDE SEQUENCE [LARGE SCALE GENOMIC DNA]</scope>
    <source>
        <strain evidence="3">Houghton</strain>
    </source>
</reference>
<evidence type="ECO:0000256" key="2">
    <source>
        <dbReference type="SAM" id="Phobius"/>
    </source>
</evidence>
<feature type="transmembrane region" description="Helical" evidence="2">
    <location>
        <begin position="171"/>
        <end position="195"/>
    </location>
</feature>
<dbReference type="InterPro" id="IPR011990">
    <property type="entry name" value="TPR-like_helical_dom_sf"/>
</dbReference>
<dbReference type="RefSeq" id="XP_013228413.1">
    <property type="nucleotide sequence ID" value="XM_013372959.1"/>
</dbReference>
<evidence type="ECO:0000313" key="3">
    <source>
        <dbReference type="EMBL" id="CDJ37575.1"/>
    </source>
</evidence>